<protein>
    <submittedName>
        <fullName evidence="5">NDT80 domain-containing protein</fullName>
    </submittedName>
</protein>
<dbReference type="Pfam" id="PF05224">
    <property type="entry name" value="NDT80_PhoG"/>
    <property type="match status" value="1"/>
</dbReference>
<proteinExistence type="predicted"/>
<dbReference type="GO" id="GO:0003700">
    <property type="term" value="F:DNA-binding transcription factor activity"/>
    <property type="evidence" value="ECO:0007669"/>
    <property type="project" value="UniProtKB-UniRule"/>
</dbReference>
<dbReference type="GO" id="GO:0005789">
    <property type="term" value="C:endoplasmic reticulum membrane"/>
    <property type="evidence" value="ECO:0007669"/>
    <property type="project" value="TreeGrafter"/>
</dbReference>
<dbReference type="GO" id="GO:0045893">
    <property type="term" value="P:positive regulation of DNA-templated transcription"/>
    <property type="evidence" value="ECO:0007669"/>
    <property type="project" value="TreeGrafter"/>
</dbReference>
<keyword evidence="4" id="KW-1185">Reference proteome</keyword>
<organism evidence="4 5">
    <name type="scientific">Panagrolaimus davidi</name>
    <dbReference type="NCBI Taxonomy" id="227884"/>
    <lineage>
        <taxon>Eukaryota</taxon>
        <taxon>Metazoa</taxon>
        <taxon>Ecdysozoa</taxon>
        <taxon>Nematoda</taxon>
        <taxon>Chromadorea</taxon>
        <taxon>Rhabditida</taxon>
        <taxon>Tylenchina</taxon>
        <taxon>Panagrolaimomorpha</taxon>
        <taxon>Panagrolaimoidea</taxon>
        <taxon>Panagrolaimidae</taxon>
        <taxon>Panagrolaimus</taxon>
    </lineage>
</organism>
<evidence type="ECO:0000313" key="4">
    <source>
        <dbReference type="Proteomes" id="UP000887578"/>
    </source>
</evidence>
<evidence type="ECO:0000259" key="3">
    <source>
        <dbReference type="PROSITE" id="PS51517"/>
    </source>
</evidence>
<dbReference type="GO" id="GO:0005634">
    <property type="term" value="C:nucleus"/>
    <property type="evidence" value="ECO:0007669"/>
    <property type="project" value="TreeGrafter"/>
</dbReference>
<feature type="DNA-binding region" description="NDT80" evidence="2">
    <location>
        <begin position="1"/>
        <end position="162"/>
    </location>
</feature>
<accession>A0A914QUF3</accession>
<evidence type="ECO:0000313" key="5">
    <source>
        <dbReference type="WBParaSite" id="PDA_v2.g7761.t1"/>
    </source>
</evidence>
<dbReference type="GO" id="GO:0016540">
    <property type="term" value="P:protein autoprocessing"/>
    <property type="evidence" value="ECO:0007669"/>
    <property type="project" value="TreeGrafter"/>
</dbReference>
<dbReference type="WBParaSite" id="PDA_v2.g7761.t1">
    <property type="protein sequence ID" value="PDA_v2.g7761.t1"/>
    <property type="gene ID" value="PDA_v2.g7761"/>
</dbReference>
<dbReference type="PANTHER" id="PTHR13029:SF18">
    <property type="entry name" value="MYELIN REGULATORY FACTOR HOMOLOG 1"/>
    <property type="match status" value="1"/>
</dbReference>
<dbReference type="GO" id="GO:0043565">
    <property type="term" value="F:sequence-specific DNA binding"/>
    <property type="evidence" value="ECO:0007669"/>
    <property type="project" value="TreeGrafter"/>
</dbReference>
<dbReference type="InterPro" id="IPR024061">
    <property type="entry name" value="NDT80_DNA-bd_dom"/>
</dbReference>
<sequence length="162" mass="18444">MADKGFDYNFIENAFINLKQNFFQITVNINLGTPTKPAYFCVNGILKEITDFKLALCGIKVESPTVEIGIKQSNSERKRINYEPTSVQIGEKQQIQIKVPRLHFSETTLNNARKVGKPNDQKFFQLAIKLQVYTSDGSFCIVQAYQSEKVIVRVSRQSSMIN</sequence>
<dbReference type="PROSITE" id="PS51517">
    <property type="entry name" value="NDT80"/>
    <property type="match status" value="1"/>
</dbReference>
<dbReference type="Proteomes" id="UP000887578">
    <property type="component" value="Unplaced"/>
</dbReference>
<dbReference type="SUPFAM" id="SSF49417">
    <property type="entry name" value="p53-like transcription factors"/>
    <property type="match status" value="1"/>
</dbReference>
<evidence type="ECO:0000256" key="1">
    <source>
        <dbReference type="ARBA" id="ARBA00023125"/>
    </source>
</evidence>
<dbReference type="InterPro" id="IPR051577">
    <property type="entry name" value="MRF-like"/>
</dbReference>
<dbReference type="AlphaFoldDB" id="A0A914QUF3"/>
<reference evidence="5" key="1">
    <citation type="submission" date="2022-11" db="UniProtKB">
        <authorList>
            <consortium name="WormBaseParasite"/>
        </authorList>
    </citation>
    <scope>IDENTIFICATION</scope>
</reference>
<dbReference type="InterPro" id="IPR008967">
    <property type="entry name" value="p53-like_TF_DNA-bd_sf"/>
</dbReference>
<dbReference type="PANTHER" id="PTHR13029">
    <property type="match status" value="1"/>
</dbReference>
<keyword evidence="1 2" id="KW-0238">DNA-binding</keyword>
<evidence type="ECO:0000256" key="2">
    <source>
        <dbReference type="PROSITE-ProRule" id="PRU00850"/>
    </source>
</evidence>
<feature type="domain" description="NDT80" evidence="3">
    <location>
        <begin position="1"/>
        <end position="162"/>
    </location>
</feature>
<name>A0A914QUF3_9BILA</name>